<evidence type="ECO:0000256" key="1">
    <source>
        <dbReference type="SAM" id="MobiDB-lite"/>
    </source>
</evidence>
<accession>A0ABD3GZ64</accession>
<feature type="region of interest" description="Disordered" evidence="1">
    <location>
        <begin position="68"/>
        <end position="93"/>
    </location>
</feature>
<proteinExistence type="predicted"/>
<organism evidence="2 3">
    <name type="scientific">Riccia sorocarpa</name>
    <dbReference type="NCBI Taxonomy" id="122646"/>
    <lineage>
        <taxon>Eukaryota</taxon>
        <taxon>Viridiplantae</taxon>
        <taxon>Streptophyta</taxon>
        <taxon>Embryophyta</taxon>
        <taxon>Marchantiophyta</taxon>
        <taxon>Marchantiopsida</taxon>
        <taxon>Marchantiidae</taxon>
        <taxon>Marchantiales</taxon>
        <taxon>Ricciaceae</taxon>
        <taxon>Riccia</taxon>
    </lineage>
</organism>
<dbReference type="Proteomes" id="UP001633002">
    <property type="component" value="Unassembled WGS sequence"/>
</dbReference>
<dbReference type="AlphaFoldDB" id="A0ABD3GZ64"/>
<feature type="region of interest" description="Disordered" evidence="1">
    <location>
        <begin position="22"/>
        <end position="42"/>
    </location>
</feature>
<comment type="caution">
    <text evidence="2">The sequence shown here is derived from an EMBL/GenBank/DDBJ whole genome shotgun (WGS) entry which is preliminary data.</text>
</comment>
<evidence type="ECO:0000313" key="2">
    <source>
        <dbReference type="EMBL" id="KAL3684263.1"/>
    </source>
</evidence>
<protein>
    <submittedName>
        <fullName evidence="2">Uncharacterized protein</fullName>
    </submittedName>
</protein>
<dbReference type="EMBL" id="JBJQOH010000006">
    <property type="protein sequence ID" value="KAL3684263.1"/>
    <property type="molecule type" value="Genomic_DNA"/>
</dbReference>
<name>A0ABD3GZ64_9MARC</name>
<sequence>MGDPEHRYDLETEMDKFVEREREHTGRKFASGASCKGDTSPIRKHGLEQETAYVNAAVLNWRHIPTPFGTAQSSSKGPNGSAGSYYTQKNRRNNRGGEKLITLIDKALQPEKSNQAMILMLNAMRTNWAERNDAQFNSKLNYRDIGPILQDTRNDIEAMAAGRSNSQSQRNSHA</sequence>
<keyword evidence="3" id="KW-1185">Reference proteome</keyword>
<feature type="compositionally biased region" description="Polar residues" evidence="1">
    <location>
        <begin position="69"/>
        <end position="88"/>
    </location>
</feature>
<gene>
    <name evidence="2" type="ORF">R1sor_002285</name>
</gene>
<reference evidence="2 3" key="1">
    <citation type="submission" date="2024-09" db="EMBL/GenBank/DDBJ databases">
        <title>Chromosome-scale assembly of Riccia sorocarpa.</title>
        <authorList>
            <person name="Paukszto L."/>
        </authorList>
    </citation>
    <scope>NUCLEOTIDE SEQUENCE [LARGE SCALE GENOMIC DNA]</scope>
    <source>
        <strain evidence="2">LP-2024</strain>
        <tissue evidence="2">Aerial parts of the thallus</tissue>
    </source>
</reference>
<evidence type="ECO:0000313" key="3">
    <source>
        <dbReference type="Proteomes" id="UP001633002"/>
    </source>
</evidence>